<dbReference type="EMBL" id="JBEDNW010000002">
    <property type="protein sequence ID" value="MEZ3166640.1"/>
    <property type="molecule type" value="Genomic_DNA"/>
</dbReference>
<dbReference type="InterPro" id="IPR012336">
    <property type="entry name" value="Thioredoxin-like_fold"/>
</dbReference>
<dbReference type="EMBL" id="BAAADQ010000015">
    <property type="protein sequence ID" value="GAA0550686.1"/>
    <property type="molecule type" value="Genomic_DNA"/>
</dbReference>
<name>A0AAV3SVU2_9EURY</name>
<evidence type="ECO:0000256" key="2">
    <source>
        <dbReference type="ARBA" id="ARBA00022982"/>
    </source>
</evidence>
<evidence type="ECO:0000313" key="6">
    <source>
        <dbReference type="Proteomes" id="UP001501425"/>
    </source>
</evidence>
<reference evidence="4" key="1">
    <citation type="journal article" date="2014" name="Int. J. Syst. Evol. Microbiol.">
        <title>Complete genome sequence of Corynebacterium casei LMG S-19264T (=DSM 44701T), isolated from a smear-ripened cheese.</title>
        <authorList>
            <consortium name="US DOE Joint Genome Institute (JGI-PGF)"/>
            <person name="Walter F."/>
            <person name="Albersmeier A."/>
            <person name="Kalinowski J."/>
            <person name="Ruckert C."/>
        </authorList>
    </citation>
    <scope>NUCLEOTIDE SEQUENCE</scope>
    <source>
        <strain evidence="4">JCM 14265</strain>
    </source>
</reference>
<dbReference type="AlphaFoldDB" id="A0AAV3SVU2"/>
<evidence type="ECO:0000259" key="3">
    <source>
        <dbReference type="Pfam" id="PF13462"/>
    </source>
</evidence>
<evidence type="ECO:0000313" key="4">
    <source>
        <dbReference type="EMBL" id="GAA0550686.1"/>
    </source>
</evidence>
<dbReference type="SUPFAM" id="SSF52833">
    <property type="entry name" value="Thioredoxin-like"/>
    <property type="match status" value="1"/>
</dbReference>
<dbReference type="PROSITE" id="PS51257">
    <property type="entry name" value="PROKAR_LIPOPROTEIN"/>
    <property type="match status" value="1"/>
</dbReference>
<feature type="domain" description="Thioredoxin-like fold" evidence="3">
    <location>
        <begin position="53"/>
        <end position="191"/>
    </location>
</feature>
<accession>A0AAV3SVU2</accession>
<gene>
    <name evidence="5" type="ORF">ABNG02_04790</name>
    <name evidence="4" type="ORF">GCM10008994_26990</name>
</gene>
<reference evidence="5 7" key="3">
    <citation type="submission" date="2024-06" db="EMBL/GenBank/DDBJ databases">
        <title>Halorubrum miltondacostae sp. nov., a potential PHA producer isolated from an inland solar saltern in Rio Maior, Portugal.</title>
        <authorList>
            <person name="Albuquerque L."/>
            <person name="Viver T."/>
            <person name="Barroso C."/>
            <person name="Claudino R."/>
            <person name="Galvan M."/>
            <person name="Simoes G."/>
            <person name="Lobo Da Cunha A."/>
            <person name="Egas C."/>
        </authorList>
    </citation>
    <scope>NUCLEOTIDE SEQUENCE [LARGE SCALE GENOMIC DNA]</scope>
    <source>
        <strain evidence="5 7">DSM 18646</strain>
    </source>
</reference>
<evidence type="ECO:0000256" key="1">
    <source>
        <dbReference type="ARBA" id="ARBA00007787"/>
    </source>
</evidence>
<reference evidence="4" key="2">
    <citation type="submission" date="2023-12" db="EMBL/GenBank/DDBJ databases">
        <authorList>
            <person name="Sun Q."/>
            <person name="Inoue M."/>
        </authorList>
    </citation>
    <scope>NUCLEOTIDE SEQUENCE</scope>
    <source>
        <strain evidence="4">JCM 14265</strain>
    </source>
</reference>
<keyword evidence="7" id="KW-1185">Reference proteome</keyword>
<comment type="caution">
    <text evidence="4">The sequence shown here is derived from an EMBL/GenBank/DDBJ whole genome shotgun (WGS) entry which is preliminary data.</text>
</comment>
<keyword evidence="2" id="KW-0813">Transport</keyword>
<protein>
    <submittedName>
        <fullName evidence="5">Thioredoxin domain-containing protein</fullName>
    </submittedName>
</protein>
<proteinExistence type="inferred from homology"/>
<comment type="similarity">
    <text evidence="1">Belongs to the glutaredoxin family.</text>
</comment>
<dbReference type="RefSeq" id="WP_343780013.1">
    <property type="nucleotide sequence ID" value="NZ_BAAADQ010000015.1"/>
</dbReference>
<dbReference type="Pfam" id="PF13462">
    <property type="entry name" value="Thioredoxin_4"/>
    <property type="match status" value="1"/>
</dbReference>
<dbReference type="Gene3D" id="3.40.30.10">
    <property type="entry name" value="Glutaredoxin"/>
    <property type="match status" value="1"/>
</dbReference>
<evidence type="ECO:0000313" key="5">
    <source>
        <dbReference type="EMBL" id="MEZ3166640.1"/>
    </source>
</evidence>
<dbReference type="Proteomes" id="UP001567571">
    <property type="component" value="Unassembled WGS sequence"/>
</dbReference>
<keyword evidence="2" id="KW-0249">Electron transport</keyword>
<dbReference type="InterPro" id="IPR036249">
    <property type="entry name" value="Thioredoxin-like_sf"/>
</dbReference>
<evidence type="ECO:0000313" key="7">
    <source>
        <dbReference type="Proteomes" id="UP001567571"/>
    </source>
</evidence>
<sequence length="218" mass="22991">MQRRRFLALAGTGAAGSLAGCGGSGGEAGRSLREHPAAAGLDGLPRQGPLDGHAVLTFEDPSCPRCRAFHEDVVPAIRSNVVDPGEGAYVLRTYPVVYPWGEPATQALASTHARSDAAFWSLLDHYFSNQDQFDADNVLDRTETFLDSRTDLDGAAVVADAENEAHDEAVQGNLDAAEAADLGRTTPTVLLFRDGQYVTSANGSVSYDLIAETLGVDG</sequence>
<dbReference type="Proteomes" id="UP001501425">
    <property type="component" value="Unassembled WGS sequence"/>
</dbReference>
<organism evidence="4 6">
    <name type="scientific">Halorubrum ejinorense</name>
    <dbReference type="NCBI Taxonomy" id="425309"/>
    <lineage>
        <taxon>Archaea</taxon>
        <taxon>Methanobacteriati</taxon>
        <taxon>Methanobacteriota</taxon>
        <taxon>Stenosarchaea group</taxon>
        <taxon>Halobacteria</taxon>
        <taxon>Halobacteriales</taxon>
        <taxon>Haloferacaceae</taxon>
        <taxon>Halorubrum</taxon>
    </lineage>
</organism>